<keyword evidence="3" id="KW-1185">Reference proteome</keyword>
<feature type="transmembrane region" description="Helical" evidence="1">
    <location>
        <begin position="74"/>
        <end position="92"/>
    </location>
</feature>
<dbReference type="OrthoDB" id="9815400at2"/>
<feature type="transmembrane region" description="Helical" evidence="1">
    <location>
        <begin position="20"/>
        <end position="40"/>
    </location>
</feature>
<feature type="transmembrane region" description="Helical" evidence="1">
    <location>
        <begin position="46"/>
        <end position="62"/>
    </location>
</feature>
<dbReference type="GO" id="GO:0005886">
    <property type="term" value="C:plasma membrane"/>
    <property type="evidence" value="ECO:0007669"/>
    <property type="project" value="TreeGrafter"/>
</dbReference>
<dbReference type="PANTHER" id="PTHR34989:SF1">
    <property type="entry name" value="PROTEIN HDED"/>
    <property type="match status" value="1"/>
</dbReference>
<dbReference type="Pfam" id="PF03729">
    <property type="entry name" value="DUF308"/>
    <property type="match status" value="1"/>
</dbReference>
<keyword evidence="1" id="KW-1133">Transmembrane helix</keyword>
<evidence type="ECO:0008006" key="4">
    <source>
        <dbReference type="Google" id="ProtNLM"/>
    </source>
</evidence>
<dbReference type="EMBL" id="CP042382">
    <property type="protein sequence ID" value="QEA38994.1"/>
    <property type="molecule type" value="Genomic_DNA"/>
</dbReference>
<feature type="transmembrane region" description="Helical" evidence="1">
    <location>
        <begin position="130"/>
        <end position="150"/>
    </location>
</feature>
<evidence type="ECO:0000313" key="3">
    <source>
        <dbReference type="Proteomes" id="UP000321272"/>
    </source>
</evidence>
<dbReference type="KEGG" id="paur:FGL86_07850"/>
<protein>
    <recommendedName>
        <fullName evidence="4">HdeD family acid-resistance protein</fullName>
    </recommendedName>
</protein>
<reference evidence="2 3" key="1">
    <citation type="submission" date="2019-06" db="EMBL/GenBank/DDBJ databases">
        <title>Genome analyses of bacteria isolated from kimchi.</title>
        <authorList>
            <person name="Lee S."/>
            <person name="Ahn S."/>
            <person name="Roh S."/>
        </authorList>
    </citation>
    <scope>NUCLEOTIDE SEQUENCE [LARGE SCALE GENOMIC DNA]</scope>
    <source>
        <strain evidence="2 3">CBA4606</strain>
    </source>
</reference>
<evidence type="ECO:0000313" key="2">
    <source>
        <dbReference type="EMBL" id="QEA38994.1"/>
    </source>
</evidence>
<name>A0A5B8SRW1_9GAMM</name>
<accession>A0A5B8SRW1</accession>
<gene>
    <name evidence="2" type="ORF">FGL86_07850</name>
</gene>
<dbReference type="InterPro" id="IPR005325">
    <property type="entry name" value="DUF308_memb"/>
</dbReference>
<dbReference type="RefSeq" id="WP_147184050.1">
    <property type="nucleotide sequence ID" value="NZ_CP042382.1"/>
</dbReference>
<dbReference type="Proteomes" id="UP000321272">
    <property type="component" value="Chromosome"/>
</dbReference>
<dbReference type="InterPro" id="IPR052712">
    <property type="entry name" value="Acid_resist_chaperone_HdeD"/>
</dbReference>
<feature type="transmembrane region" description="Helical" evidence="1">
    <location>
        <begin position="98"/>
        <end position="118"/>
    </location>
</feature>
<keyword evidence="1" id="KW-0812">Transmembrane</keyword>
<dbReference type="PANTHER" id="PTHR34989">
    <property type="entry name" value="PROTEIN HDED"/>
    <property type="match status" value="1"/>
</dbReference>
<sequence>MALRPRNPLLDHLAGHWKELLVVGVVFALLGALGLGAVGLFTLAGVMWFGIMMLLAGLIQILQAFRSSGLTRSLVFLAMGLIYALLGLYAILNPAGASSALTLVIAIFIGLVAVLRLLLAWQLRGAANTLWPMLTGFVGLLLAWMIFAQWPQSGEWVIGLFLAIELLMNGIMLILLAFAAKDREIR</sequence>
<evidence type="ECO:0000256" key="1">
    <source>
        <dbReference type="SAM" id="Phobius"/>
    </source>
</evidence>
<feature type="transmembrane region" description="Helical" evidence="1">
    <location>
        <begin position="156"/>
        <end position="180"/>
    </location>
</feature>
<proteinExistence type="predicted"/>
<keyword evidence="1" id="KW-0472">Membrane</keyword>
<dbReference type="AlphaFoldDB" id="A0A5B8SRW1"/>
<organism evidence="2 3">
    <name type="scientific">Pistricoccus aurantiacus</name>
    <dbReference type="NCBI Taxonomy" id="1883414"/>
    <lineage>
        <taxon>Bacteria</taxon>
        <taxon>Pseudomonadati</taxon>
        <taxon>Pseudomonadota</taxon>
        <taxon>Gammaproteobacteria</taxon>
        <taxon>Oceanospirillales</taxon>
        <taxon>Halomonadaceae</taxon>
        <taxon>Pistricoccus</taxon>
    </lineage>
</organism>